<protein>
    <submittedName>
        <fullName evidence="2">Uncharacterized protein</fullName>
    </submittedName>
</protein>
<proteinExistence type="predicted"/>
<reference evidence="2" key="2">
    <citation type="submission" date="2018-05" db="EMBL/GenBank/DDBJ databases">
        <title>OmerRS3 (Oryza meridionalis Reference Sequence Version 3).</title>
        <authorList>
            <person name="Zhang J."/>
            <person name="Kudrna D."/>
            <person name="Lee S."/>
            <person name="Talag J."/>
            <person name="Welchert J."/>
            <person name="Wing R.A."/>
        </authorList>
    </citation>
    <scope>NUCLEOTIDE SEQUENCE [LARGE SCALE GENOMIC DNA]</scope>
    <source>
        <strain evidence="2">cv. OR44</strain>
    </source>
</reference>
<feature type="compositionally biased region" description="Polar residues" evidence="1">
    <location>
        <begin position="1"/>
        <end position="25"/>
    </location>
</feature>
<organism evidence="2">
    <name type="scientific">Oryza meridionalis</name>
    <dbReference type="NCBI Taxonomy" id="40149"/>
    <lineage>
        <taxon>Eukaryota</taxon>
        <taxon>Viridiplantae</taxon>
        <taxon>Streptophyta</taxon>
        <taxon>Embryophyta</taxon>
        <taxon>Tracheophyta</taxon>
        <taxon>Spermatophyta</taxon>
        <taxon>Magnoliopsida</taxon>
        <taxon>Liliopsida</taxon>
        <taxon>Poales</taxon>
        <taxon>Poaceae</taxon>
        <taxon>BOP clade</taxon>
        <taxon>Oryzoideae</taxon>
        <taxon>Oryzeae</taxon>
        <taxon>Oryzinae</taxon>
        <taxon>Oryza</taxon>
    </lineage>
</organism>
<accession>A0A0E0E233</accession>
<sequence>MAAKQSSQDGPHASATNNQNPTGQTRQEEGQRANPPHTSSTRLGAASRPLPVAYSIPIPFTPLSKLRIFPSFPKITTTTFLLFSFFFLFAPAPRVVPRDSPHAAPRTEPSRSLSLSLLAAHCRRRRRSQIPSGLRCFSHRRRRRLELRFLGFWDPCAAAAAALVGSPRRFL</sequence>
<reference evidence="2" key="1">
    <citation type="submission" date="2015-04" db="UniProtKB">
        <authorList>
            <consortium name="EnsemblPlants"/>
        </authorList>
    </citation>
    <scope>IDENTIFICATION</scope>
</reference>
<dbReference type="Proteomes" id="UP000008021">
    <property type="component" value="Chromosome 6"/>
</dbReference>
<dbReference type="EnsemblPlants" id="OMERI06G16630.1">
    <property type="protein sequence ID" value="OMERI06G16630.1"/>
    <property type="gene ID" value="OMERI06G16630"/>
</dbReference>
<feature type="region of interest" description="Disordered" evidence="1">
    <location>
        <begin position="1"/>
        <end position="46"/>
    </location>
</feature>
<dbReference type="HOGENOM" id="CLU_1565353_0_0_1"/>
<dbReference type="Gramene" id="OMERI06G16630.1">
    <property type="protein sequence ID" value="OMERI06G16630.1"/>
    <property type="gene ID" value="OMERI06G16630"/>
</dbReference>
<evidence type="ECO:0000313" key="3">
    <source>
        <dbReference type="Proteomes" id="UP000008021"/>
    </source>
</evidence>
<dbReference type="AlphaFoldDB" id="A0A0E0E233"/>
<name>A0A0E0E233_9ORYZ</name>
<evidence type="ECO:0000256" key="1">
    <source>
        <dbReference type="SAM" id="MobiDB-lite"/>
    </source>
</evidence>
<evidence type="ECO:0000313" key="2">
    <source>
        <dbReference type="EnsemblPlants" id="OMERI06G16630.1"/>
    </source>
</evidence>
<keyword evidence="3" id="KW-1185">Reference proteome</keyword>